<keyword evidence="5" id="KW-0677">Repeat</keyword>
<dbReference type="OrthoDB" id="193856at2759"/>
<evidence type="ECO:0000256" key="21">
    <source>
        <dbReference type="ARBA" id="ARBA00080567"/>
    </source>
</evidence>
<dbReference type="STRING" id="283909.R7UEY9"/>
<feature type="repeat" description="Solcar" evidence="22">
    <location>
        <begin position="2"/>
        <end position="86"/>
    </location>
</feature>
<dbReference type="InterPro" id="IPR050567">
    <property type="entry name" value="Mitochondrial_Carrier"/>
</dbReference>
<keyword evidence="7" id="KW-0029">Amino-acid transport</keyword>
<gene>
    <name evidence="24" type="ORF">CAPTEDRAFT_97572</name>
</gene>
<dbReference type="PRINTS" id="PR00926">
    <property type="entry name" value="MITOCARRIER"/>
</dbReference>
<keyword evidence="10 22" id="KW-0472">Membrane</keyword>
<comment type="similarity">
    <text evidence="2 23">Belongs to the mitochondrial carrier (TC 2.A.29) family.</text>
</comment>
<dbReference type="GO" id="GO:0005743">
    <property type="term" value="C:mitochondrial inner membrane"/>
    <property type="evidence" value="ECO:0007669"/>
    <property type="project" value="UniProtKB-SubCell"/>
</dbReference>
<dbReference type="GO" id="GO:0005289">
    <property type="term" value="F:high-affinity L-arginine transmembrane transporter activity"/>
    <property type="evidence" value="ECO:0007669"/>
    <property type="project" value="TreeGrafter"/>
</dbReference>
<comment type="subcellular location">
    <subcellularLocation>
        <location evidence="1">Mitochondrion inner membrane</location>
        <topology evidence="1">Multi-pass membrane protein</topology>
    </subcellularLocation>
</comment>
<name>R7UEY9_CAPTE</name>
<evidence type="ECO:0000256" key="7">
    <source>
        <dbReference type="ARBA" id="ARBA00022970"/>
    </source>
</evidence>
<dbReference type="Proteomes" id="UP000014760">
    <property type="component" value="Unassembled WGS sequence"/>
</dbReference>
<reference evidence="24 26" key="2">
    <citation type="journal article" date="2013" name="Nature">
        <title>Insights into bilaterian evolution from three spiralian genomes.</title>
        <authorList>
            <person name="Simakov O."/>
            <person name="Marletaz F."/>
            <person name="Cho S.J."/>
            <person name="Edsinger-Gonzales E."/>
            <person name="Havlak P."/>
            <person name="Hellsten U."/>
            <person name="Kuo D.H."/>
            <person name="Larsson T."/>
            <person name="Lv J."/>
            <person name="Arendt D."/>
            <person name="Savage R."/>
            <person name="Osoegawa K."/>
            <person name="de Jong P."/>
            <person name="Grimwood J."/>
            <person name="Chapman J.A."/>
            <person name="Shapiro H."/>
            <person name="Aerts A."/>
            <person name="Otillar R.P."/>
            <person name="Terry A.Y."/>
            <person name="Boore J.L."/>
            <person name="Grigoriev I.V."/>
            <person name="Lindberg D.R."/>
            <person name="Seaver E.C."/>
            <person name="Weisblat D.A."/>
            <person name="Putnam N.H."/>
            <person name="Rokhsar D.S."/>
        </authorList>
    </citation>
    <scope>NUCLEOTIDE SEQUENCE</scope>
    <source>
        <strain evidence="24 26">I ESC-2004</strain>
    </source>
</reference>
<dbReference type="HOGENOM" id="CLU_015166_16_1_1"/>
<proteinExistence type="inferred from homology"/>
<comment type="catalytic activity">
    <reaction evidence="14">
        <text>L-homoarginine(in) + L-arginine(out) = L-homoarginine(out) + L-arginine(in)</text>
        <dbReference type="Rhea" id="RHEA:72799"/>
        <dbReference type="ChEBI" id="CHEBI:32682"/>
        <dbReference type="ChEBI" id="CHEBI:143006"/>
    </reaction>
</comment>
<organism evidence="24">
    <name type="scientific">Capitella teleta</name>
    <name type="common">Polychaete worm</name>
    <dbReference type="NCBI Taxonomy" id="283909"/>
    <lineage>
        <taxon>Eukaryota</taxon>
        <taxon>Metazoa</taxon>
        <taxon>Spiralia</taxon>
        <taxon>Lophotrochozoa</taxon>
        <taxon>Annelida</taxon>
        <taxon>Polychaeta</taxon>
        <taxon>Sedentaria</taxon>
        <taxon>Scolecida</taxon>
        <taxon>Capitellidae</taxon>
        <taxon>Capitella</taxon>
    </lineage>
</organism>
<dbReference type="EnsemblMetazoa" id="CapteT97572">
    <property type="protein sequence ID" value="CapteP97572"/>
    <property type="gene ID" value="CapteG97572"/>
</dbReference>
<dbReference type="FunCoup" id="R7UEY9">
    <property type="interactions" value="61"/>
</dbReference>
<dbReference type="EMBL" id="KB302198">
    <property type="protein sequence ID" value="ELU04534.1"/>
    <property type="molecule type" value="Genomic_DNA"/>
</dbReference>
<evidence type="ECO:0000256" key="11">
    <source>
        <dbReference type="ARBA" id="ARBA00049090"/>
    </source>
</evidence>
<comment type="catalytic activity">
    <reaction evidence="11">
        <text>L-lysine(out) + L-arginine(in) = L-lysine(in) + L-arginine(out)</text>
        <dbReference type="Rhea" id="RHEA:70827"/>
        <dbReference type="ChEBI" id="CHEBI:32551"/>
        <dbReference type="ChEBI" id="CHEBI:32682"/>
    </reaction>
</comment>
<evidence type="ECO:0000256" key="6">
    <source>
        <dbReference type="ARBA" id="ARBA00022792"/>
    </source>
</evidence>
<keyword evidence="9" id="KW-0496">Mitochondrion</keyword>
<comment type="catalytic activity">
    <reaction evidence="12">
        <text>L-histidine(out) = L-histidine(in)</text>
        <dbReference type="Rhea" id="RHEA:72807"/>
        <dbReference type="ChEBI" id="CHEBI:57595"/>
    </reaction>
</comment>
<evidence type="ECO:0000256" key="3">
    <source>
        <dbReference type="ARBA" id="ARBA00022448"/>
    </source>
</evidence>
<sequence>MAVDFFAGCIGGCAGVLVGHPFDTVKVRLQTQNFSKPQYKGTFDCFISIAKKESVFGLYKGMSSPLYGLAAINAIVFGVQRNVQRRMENPQSLTSHFIAGSVAGLAQSVICSPMELAKTRMQIQGQGASRKKYRQVSLYKGPVDCLCKIYKTEGLRGLSRGFGLTVVRETPSFGVYFWSFEYMCRMVNQEEALHEVHPAVLFGAGGMAGICAWIVTYPVDLIKSRVQADMTGKYAGFWDCVQKSYSESGLRGFSYGLAPTLLRAFPTNAATFAGVAMTLRLLKADMDDDAFYDLSSTYSQIAHSPPHARMHLEVANFPSHP</sequence>
<dbReference type="GO" id="GO:1990575">
    <property type="term" value="P:mitochondrial L-ornithine transmembrane transport"/>
    <property type="evidence" value="ECO:0007669"/>
    <property type="project" value="UniProtKB-ARBA"/>
</dbReference>
<dbReference type="AlphaFoldDB" id="R7UEY9"/>
<evidence type="ECO:0000256" key="22">
    <source>
        <dbReference type="PROSITE-ProRule" id="PRU00282"/>
    </source>
</evidence>
<evidence type="ECO:0000313" key="26">
    <source>
        <dbReference type="Proteomes" id="UP000014760"/>
    </source>
</evidence>
<keyword evidence="4 22" id="KW-0812">Transmembrane</keyword>
<feature type="repeat" description="Solcar" evidence="22">
    <location>
        <begin position="196"/>
        <end position="281"/>
    </location>
</feature>
<evidence type="ECO:0000256" key="9">
    <source>
        <dbReference type="ARBA" id="ARBA00023128"/>
    </source>
</evidence>
<evidence type="ECO:0000256" key="12">
    <source>
        <dbReference type="ARBA" id="ARBA00050592"/>
    </source>
</evidence>
<dbReference type="PANTHER" id="PTHR45624">
    <property type="entry name" value="MITOCHONDRIAL BASIC AMINO ACIDS TRANSPORTER-RELATED"/>
    <property type="match status" value="1"/>
</dbReference>
<comment type="catalytic activity">
    <reaction evidence="15">
        <text>L-ornithine(in) + L-arginine(out) = L-ornithine(out) + L-arginine(in)</text>
        <dbReference type="Rhea" id="RHEA:34991"/>
        <dbReference type="ChEBI" id="CHEBI:32682"/>
        <dbReference type="ChEBI" id="CHEBI:46911"/>
    </reaction>
</comment>
<evidence type="ECO:0000256" key="14">
    <source>
        <dbReference type="ARBA" id="ARBA00051045"/>
    </source>
</evidence>
<keyword evidence="8" id="KW-1133">Transmembrane helix</keyword>
<reference evidence="26" key="1">
    <citation type="submission" date="2012-12" db="EMBL/GenBank/DDBJ databases">
        <authorList>
            <person name="Hellsten U."/>
            <person name="Grimwood J."/>
            <person name="Chapman J.A."/>
            <person name="Shapiro H."/>
            <person name="Aerts A."/>
            <person name="Otillar R.P."/>
            <person name="Terry A.Y."/>
            <person name="Boore J.L."/>
            <person name="Simakov O."/>
            <person name="Marletaz F."/>
            <person name="Cho S.-J."/>
            <person name="Edsinger-Gonzales E."/>
            <person name="Havlak P."/>
            <person name="Kuo D.-H."/>
            <person name="Larsson T."/>
            <person name="Lv J."/>
            <person name="Arendt D."/>
            <person name="Savage R."/>
            <person name="Osoegawa K."/>
            <person name="de Jong P."/>
            <person name="Lindberg D.R."/>
            <person name="Seaver E.C."/>
            <person name="Weisblat D.A."/>
            <person name="Putnam N.H."/>
            <person name="Grigoriev I.V."/>
            <person name="Rokhsar D.S."/>
        </authorList>
    </citation>
    <scope>NUCLEOTIDE SEQUENCE</scope>
    <source>
        <strain evidence="26">I ESC-2004</strain>
    </source>
</reference>
<dbReference type="InterPro" id="IPR023395">
    <property type="entry name" value="MCP_dom_sf"/>
</dbReference>
<dbReference type="PROSITE" id="PS50920">
    <property type="entry name" value="SOLCAR"/>
    <property type="match status" value="3"/>
</dbReference>
<evidence type="ECO:0000256" key="15">
    <source>
        <dbReference type="ARBA" id="ARBA00051921"/>
    </source>
</evidence>
<dbReference type="SUPFAM" id="SSF103506">
    <property type="entry name" value="Mitochondrial carrier"/>
    <property type="match status" value="1"/>
</dbReference>
<dbReference type="EMBL" id="AMQN01008110">
    <property type="status" value="NOT_ANNOTATED_CDS"/>
    <property type="molecule type" value="Genomic_DNA"/>
</dbReference>
<evidence type="ECO:0000256" key="10">
    <source>
        <dbReference type="ARBA" id="ARBA00023136"/>
    </source>
</evidence>
<evidence type="ECO:0000256" key="4">
    <source>
        <dbReference type="ARBA" id="ARBA00022692"/>
    </source>
</evidence>
<evidence type="ECO:0000256" key="5">
    <source>
        <dbReference type="ARBA" id="ARBA00022737"/>
    </source>
</evidence>
<dbReference type="PANTHER" id="PTHR45624:SF61">
    <property type="entry name" value="MITOCHONDRIAL BASIC AMINO ACIDS TRANSPORTER"/>
    <property type="match status" value="1"/>
</dbReference>
<evidence type="ECO:0000256" key="1">
    <source>
        <dbReference type="ARBA" id="ARBA00004448"/>
    </source>
</evidence>
<dbReference type="InterPro" id="IPR002067">
    <property type="entry name" value="MCP"/>
</dbReference>
<evidence type="ECO:0000256" key="20">
    <source>
        <dbReference type="ARBA" id="ARBA00079387"/>
    </source>
</evidence>
<comment type="catalytic activity">
    <reaction evidence="13">
        <text>L-histidine(out) + L-arginine(in) = L-histidine(in) + L-arginine(out)</text>
        <dbReference type="Rhea" id="RHEA:71063"/>
        <dbReference type="ChEBI" id="CHEBI:32682"/>
        <dbReference type="ChEBI" id="CHEBI:57595"/>
    </reaction>
</comment>
<reference evidence="25" key="3">
    <citation type="submission" date="2015-06" db="UniProtKB">
        <authorList>
            <consortium name="EnsemblMetazoa"/>
        </authorList>
    </citation>
    <scope>IDENTIFICATION</scope>
</reference>
<comment type="catalytic activity">
    <reaction evidence="16">
        <text>N(omega)-methyl-L-arginine(in) + L-arginine(out) = N(omega)-methyl-L-arginine(out) + L-arginine(in)</text>
        <dbReference type="Rhea" id="RHEA:72803"/>
        <dbReference type="ChEBI" id="CHEBI:32682"/>
        <dbReference type="ChEBI" id="CHEBI:114953"/>
    </reaction>
</comment>
<evidence type="ECO:0000256" key="17">
    <source>
        <dbReference type="ARBA" id="ARBA00071763"/>
    </source>
</evidence>
<evidence type="ECO:0000256" key="16">
    <source>
        <dbReference type="ARBA" id="ARBA00052673"/>
    </source>
</evidence>
<dbReference type="Pfam" id="PF00153">
    <property type="entry name" value="Mito_carr"/>
    <property type="match status" value="3"/>
</dbReference>
<evidence type="ECO:0000256" key="23">
    <source>
        <dbReference type="RuleBase" id="RU000488"/>
    </source>
</evidence>
<evidence type="ECO:0000256" key="2">
    <source>
        <dbReference type="ARBA" id="ARBA00006375"/>
    </source>
</evidence>
<feature type="repeat" description="Solcar" evidence="22">
    <location>
        <begin position="91"/>
        <end position="186"/>
    </location>
</feature>
<evidence type="ECO:0000256" key="18">
    <source>
        <dbReference type="ARBA" id="ARBA00076491"/>
    </source>
</evidence>
<dbReference type="Gene3D" id="1.50.40.10">
    <property type="entry name" value="Mitochondrial carrier domain"/>
    <property type="match status" value="1"/>
</dbReference>
<dbReference type="FunFam" id="1.50.40.10:FF:000037">
    <property type="entry name" value="Solute carrier family 25 member 29"/>
    <property type="match status" value="1"/>
</dbReference>
<evidence type="ECO:0000256" key="13">
    <source>
        <dbReference type="ARBA" id="ARBA00050768"/>
    </source>
</evidence>
<evidence type="ECO:0000313" key="25">
    <source>
        <dbReference type="EnsemblMetazoa" id="CapteP97572"/>
    </source>
</evidence>
<keyword evidence="6" id="KW-0999">Mitochondrion inner membrane</keyword>
<evidence type="ECO:0000313" key="24">
    <source>
        <dbReference type="EMBL" id="ELU04534.1"/>
    </source>
</evidence>
<dbReference type="EMBL" id="AMQN01008111">
    <property type="status" value="NOT_ANNOTATED_CDS"/>
    <property type="molecule type" value="Genomic_DNA"/>
</dbReference>
<accession>R7UEY9</accession>
<protein>
    <recommendedName>
        <fullName evidence="17">Mitochondrial basic amino acids transporter</fullName>
    </recommendedName>
    <alternativeName>
        <fullName evidence="21">Carnitine/acylcarnitine translocase-like</fullName>
    </alternativeName>
    <alternativeName>
        <fullName evidence="20">Mitochondrial carnitine/acylcarnitine carrier protein CACL</fullName>
    </alternativeName>
    <alternativeName>
        <fullName evidence="19">Mitochondrial ornithine transporter 3</fullName>
    </alternativeName>
    <alternativeName>
        <fullName evidence="18">Solute carrier family 25 member 29</fullName>
    </alternativeName>
</protein>
<evidence type="ECO:0000256" key="19">
    <source>
        <dbReference type="ARBA" id="ARBA00078745"/>
    </source>
</evidence>
<dbReference type="InterPro" id="IPR018108">
    <property type="entry name" value="MCP_transmembrane"/>
</dbReference>
<keyword evidence="26" id="KW-1185">Reference proteome</keyword>
<evidence type="ECO:0000256" key="8">
    <source>
        <dbReference type="ARBA" id="ARBA00022989"/>
    </source>
</evidence>
<dbReference type="OMA" id="VYRESGW"/>
<keyword evidence="3 23" id="KW-0813">Transport</keyword>